<gene>
    <name evidence="9" type="ORF">ACHIPV_26140</name>
    <name evidence="8" type="ORF">ACHIRB_16890</name>
</gene>
<feature type="transmembrane region" description="Helical" evidence="6">
    <location>
        <begin position="416"/>
        <end position="442"/>
    </location>
</feature>
<dbReference type="InterPro" id="IPR004477">
    <property type="entry name" value="ComEC_N"/>
</dbReference>
<keyword evidence="2" id="KW-1003">Cell membrane</keyword>
<dbReference type="Proteomes" id="UP001609219">
    <property type="component" value="Unassembled WGS sequence"/>
</dbReference>
<feature type="transmembrane region" description="Helical" evidence="6">
    <location>
        <begin position="43"/>
        <end position="61"/>
    </location>
</feature>
<keyword evidence="5 6" id="KW-0472">Membrane</keyword>
<feature type="transmembrane region" description="Helical" evidence="6">
    <location>
        <begin position="385"/>
        <end position="404"/>
    </location>
</feature>
<reference evidence="10 11" key="1">
    <citation type="submission" date="2024-10" db="EMBL/GenBank/DDBJ databases">
        <authorList>
            <person name="Riesco R."/>
        </authorList>
    </citation>
    <scope>NUCLEOTIDE SEQUENCE [LARGE SCALE GENOMIC DNA]</scope>
    <source>
        <strain evidence="9 10">NCIMB 15448</strain>
        <strain evidence="8 11">NCIMB 15450</strain>
    </source>
</reference>
<feature type="transmembrane region" description="Helical" evidence="6">
    <location>
        <begin position="328"/>
        <end position="346"/>
    </location>
</feature>
<organism evidence="9 10">
    <name type="scientific">Antrihabitans spumae</name>
    <dbReference type="NCBI Taxonomy" id="3373370"/>
    <lineage>
        <taxon>Bacteria</taxon>
        <taxon>Bacillati</taxon>
        <taxon>Actinomycetota</taxon>
        <taxon>Actinomycetes</taxon>
        <taxon>Mycobacteriales</taxon>
        <taxon>Nocardiaceae</taxon>
        <taxon>Antrihabitans</taxon>
    </lineage>
</organism>
<evidence type="ECO:0000256" key="5">
    <source>
        <dbReference type="ARBA" id="ARBA00023136"/>
    </source>
</evidence>
<evidence type="ECO:0000256" key="4">
    <source>
        <dbReference type="ARBA" id="ARBA00022989"/>
    </source>
</evidence>
<feature type="transmembrane region" description="Helical" evidence="6">
    <location>
        <begin position="454"/>
        <end position="472"/>
    </location>
</feature>
<evidence type="ECO:0000256" key="2">
    <source>
        <dbReference type="ARBA" id="ARBA00022475"/>
    </source>
</evidence>
<feature type="transmembrane region" description="Helical" evidence="6">
    <location>
        <begin position="17"/>
        <end position="36"/>
    </location>
</feature>
<evidence type="ECO:0000256" key="3">
    <source>
        <dbReference type="ARBA" id="ARBA00022692"/>
    </source>
</evidence>
<dbReference type="NCBIfam" id="TIGR00360">
    <property type="entry name" value="ComEC_N-term"/>
    <property type="match status" value="1"/>
</dbReference>
<dbReference type="EMBL" id="JBIMSN010000070">
    <property type="protein sequence ID" value="MFH5230241.1"/>
    <property type="molecule type" value="Genomic_DNA"/>
</dbReference>
<evidence type="ECO:0000259" key="7">
    <source>
        <dbReference type="Pfam" id="PF03772"/>
    </source>
</evidence>
<dbReference type="RefSeq" id="WP_395126176.1">
    <property type="nucleotide sequence ID" value="NZ_JBIMSN010000070.1"/>
</dbReference>
<feature type="transmembrane region" description="Helical" evidence="6">
    <location>
        <begin position="478"/>
        <end position="499"/>
    </location>
</feature>
<accession>A0ABW7KXV5</accession>
<dbReference type="EMBL" id="JBIMSP010000070">
    <property type="protein sequence ID" value="MFH5245331.1"/>
    <property type="molecule type" value="Genomic_DNA"/>
</dbReference>
<dbReference type="PANTHER" id="PTHR30619:SF7">
    <property type="entry name" value="BETA-LACTAMASE DOMAIN PROTEIN"/>
    <property type="match status" value="1"/>
</dbReference>
<feature type="transmembrane region" description="Helical" evidence="6">
    <location>
        <begin position="253"/>
        <end position="273"/>
    </location>
</feature>
<protein>
    <submittedName>
        <fullName evidence="9">ComEC/Rec2 family competence protein</fullName>
    </submittedName>
</protein>
<feature type="transmembrane region" description="Helical" evidence="6">
    <location>
        <begin position="280"/>
        <end position="299"/>
    </location>
</feature>
<evidence type="ECO:0000313" key="11">
    <source>
        <dbReference type="Proteomes" id="UP001609219"/>
    </source>
</evidence>
<dbReference type="Pfam" id="PF03772">
    <property type="entry name" value="Competence"/>
    <property type="match status" value="1"/>
</dbReference>
<feature type="transmembrane region" description="Helical" evidence="6">
    <location>
        <begin position="352"/>
        <end position="373"/>
    </location>
</feature>
<feature type="domain" description="ComEC/Rec2-related protein" evidence="7">
    <location>
        <begin position="232"/>
        <end position="492"/>
    </location>
</feature>
<sequence>MSTTENAVETPPLDFRLLPAAALCWLTTLFGILLGWRVALGMFVVLTVVAAAVFVAFRYRAALARRVGAGVIAALLLAAGFSLAVCVRSHASTTHPLAELGEGAYVTATVVLSDDPKPIRSPGGPAWVTVPAQLREIRIAAGASAIGGAVVVMAPADSWRTLLPGQEVEVRGSVRPPRHSDLTVAMIRATGPPRRVEAPSRLQRFAGDVRTRFAAAASEALPGAEGGLLPGLVVGDTSGLPDGVREEFRAAGLSHLTAVSGANVAILLGAVLLSVRGLTLGPRTGVVLAALALAMFVVIARPSPSVLRAAVMGAVGLLALVTGRRKQAIPALATAVIVLLAVYPALAVDFGFALSVLATAGLILLAPTWADWLRARGVPRAAAETLAVATAAFAVTTPVVAAMSGTVSTVSIVANLLVGIVIAPITVVGAIAAVLASVWFPAAVVVARCLGPPLSWLIWVAEQAAAFPGASITVPSGIPGAVLALSGVVAVGVGIRFAVGRTR</sequence>
<keyword evidence="3 6" id="KW-0812">Transmembrane</keyword>
<proteinExistence type="predicted"/>
<feature type="transmembrane region" description="Helical" evidence="6">
    <location>
        <begin position="305"/>
        <end position="321"/>
    </location>
</feature>
<evidence type="ECO:0000313" key="8">
    <source>
        <dbReference type="EMBL" id="MFH5230241.1"/>
    </source>
</evidence>
<dbReference type="InterPro" id="IPR052159">
    <property type="entry name" value="Competence_DNA_uptake"/>
</dbReference>
<comment type="caution">
    <text evidence="9">The sequence shown here is derived from an EMBL/GenBank/DDBJ whole genome shotgun (WGS) entry which is preliminary data.</text>
</comment>
<dbReference type="PANTHER" id="PTHR30619">
    <property type="entry name" value="DNA INTERNALIZATION/COMPETENCE PROTEIN COMEC/REC2"/>
    <property type="match status" value="1"/>
</dbReference>
<evidence type="ECO:0000256" key="1">
    <source>
        <dbReference type="ARBA" id="ARBA00004651"/>
    </source>
</evidence>
<keyword evidence="11" id="KW-1185">Reference proteome</keyword>
<comment type="subcellular location">
    <subcellularLocation>
        <location evidence="1">Cell membrane</location>
        <topology evidence="1">Multi-pass membrane protein</topology>
    </subcellularLocation>
</comment>
<feature type="transmembrane region" description="Helical" evidence="6">
    <location>
        <begin position="67"/>
        <end position="87"/>
    </location>
</feature>
<name>A0ABW7KXV5_9NOCA</name>
<keyword evidence="4 6" id="KW-1133">Transmembrane helix</keyword>
<evidence type="ECO:0000313" key="9">
    <source>
        <dbReference type="EMBL" id="MFH5245331.1"/>
    </source>
</evidence>
<dbReference type="Proteomes" id="UP001609176">
    <property type="component" value="Unassembled WGS sequence"/>
</dbReference>
<evidence type="ECO:0000313" key="10">
    <source>
        <dbReference type="Proteomes" id="UP001609176"/>
    </source>
</evidence>
<evidence type="ECO:0000256" key="6">
    <source>
        <dbReference type="SAM" id="Phobius"/>
    </source>
</evidence>